<evidence type="ECO:0000313" key="10">
    <source>
        <dbReference type="EMBL" id="CAG2060138.1"/>
    </source>
</evidence>
<dbReference type="SUPFAM" id="SSF56436">
    <property type="entry name" value="C-type lectin-like"/>
    <property type="match status" value="2"/>
</dbReference>
<keyword evidence="7" id="KW-1015">Disulfide bond</keyword>
<evidence type="ECO:0000256" key="5">
    <source>
        <dbReference type="ARBA" id="ARBA00022869"/>
    </source>
</evidence>
<evidence type="ECO:0000259" key="9">
    <source>
        <dbReference type="PROSITE" id="PS51403"/>
    </source>
</evidence>
<evidence type="ECO:0000256" key="6">
    <source>
        <dbReference type="ARBA" id="ARBA00023119"/>
    </source>
</evidence>
<dbReference type="PANTHER" id="PTHR14619:SF7">
    <property type="match status" value="1"/>
</dbReference>
<feature type="domain" description="Collagen IV NC1" evidence="9">
    <location>
        <begin position="77"/>
        <end position="301"/>
    </location>
</feature>
<dbReference type="InterPro" id="IPR016187">
    <property type="entry name" value="CTDL_fold"/>
</dbReference>
<keyword evidence="4" id="KW-0677">Repeat</keyword>
<dbReference type="EMBL" id="CAJPIN010011495">
    <property type="protein sequence ID" value="CAG2060138.1"/>
    <property type="molecule type" value="Genomic_DNA"/>
</dbReference>
<feature type="region of interest" description="Disordered" evidence="8">
    <location>
        <begin position="1"/>
        <end position="78"/>
    </location>
</feature>
<keyword evidence="6" id="KW-0176">Collagen</keyword>
<reference evidence="10" key="1">
    <citation type="submission" date="2021-03" db="EMBL/GenBank/DDBJ databases">
        <authorList>
            <person name="Tran Van P."/>
        </authorList>
    </citation>
    <scope>NUCLEOTIDE SEQUENCE</scope>
</reference>
<evidence type="ECO:0000256" key="4">
    <source>
        <dbReference type="ARBA" id="ARBA00022737"/>
    </source>
</evidence>
<feature type="compositionally biased region" description="Pro residues" evidence="8">
    <location>
        <begin position="36"/>
        <end position="53"/>
    </location>
</feature>
<organism evidence="10 11">
    <name type="scientific">Timema podura</name>
    <name type="common">Walking stick</name>
    <dbReference type="NCBI Taxonomy" id="61482"/>
    <lineage>
        <taxon>Eukaryota</taxon>
        <taxon>Metazoa</taxon>
        <taxon>Ecdysozoa</taxon>
        <taxon>Arthropoda</taxon>
        <taxon>Hexapoda</taxon>
        <taxon>Insecta</taxon>
        <taxon>Pterygota</taxon>
        <taxon>Neoptera</taxon>
        <taxon>Polyneoptera</taxon>
        <taxon>Phasmatodea</taxon>
        <taxon>Timematodea</taxon>
        <taxon>Timematoidea</taxon>
        <taxon>Timematidae</taxon>
        <taxon>Timema</taxon>
    </lineage>
</organism>
<protein>
    <recommendedName>
        <fullName evidence="9">Collagen IV NC1 domain-containing protein</fullName>
    </recommendedName>
</protein>
<gene>
    <name evidence="10" type="ORF">TPAB3V08_LOCUS7096</name>
</gene>
<dbReference type="Proteomes" id="UP001153148">
    <property type="component" value="Unassembled WGS sequence"/>
</dbReference>
<comment type="caution">
    <text evidence="10">The sequence shown here is derived from an EMBL/GenBank/DDBJ whole genome shotgun (WGS) entry which is preliminary data.</text>
</comment>
<sequence length="319" mass="35265">GTRGFPGLMGKPGLDGFPGIRGEDGIQGRRGLPGFIGPPGPSGFPGRDGPPGPKGLRGYPGIKGLSAGPAPGPRSRGFFFTKHSQTEITPTCPKNTVRMWDGYSLLHFMGNAKAHGQDLGAPGSCLQRFSTMPFLFCNLNSVCDYASRSDYSYWLSTPEPMSMMMTPIPANEIKKYISRCTVCEAPTRVITVHSQTIELPECPSDWEALWEGYSFLMYTDAGAQGSGQSLISPGSCLESFRATPFIECHGLGRCNYFTTSYSYWLATIQDRDMFRRPRQQTLKAQTQTSRISRCRVCIRRRRESNNGPVEADFYSRRYG</sequence>
<dbReference type="InterPro" id="IPR008160">
    <property type="entry name" value="Collagen"/>
</dbReference>
<evidence type="ECO:0000256" key="1">
    <source>
        <dbReference type="ARBA" id="ARBA00004302"/>
    </source>
</evidence>
<dbReference type="InterPro" id="IPR001442">
    <property type="entry name" value="Collagen_IV_NC"/>
</dbReference>
<dbReference type="InterPro" id="IPR036954">
    <property type="entry name" value="Collagen_IV_NC_sf"/>
</dbReference>
<comment type="subcellular location">
    <subcellularLocation>
        <location evidence="1">Secreted</location>
        <location evidence="1">Extracellular space</location>
        <location evidence="1">Extracellular matrix</location>
        <location evidence="1">Basement membrane</location>
    </subcellularLocation>
</comment>
<dbReference type="Pfam" id="PF01391">
    <property type="entry name" value="Collagen"/>
    <property type="match status" value="1"/>
</dbReference>
<keyword evidence="5" id="KW-0084">Basement membrane</keyword>
<keyword evidence="3" id="KW-0272">Extracellular matrix</keyword>
<name>A0ABN7NWJ4_TIMPD</name>
<evidence type="ECO:0000256" key="3">
    <source>
        <dbReference type="ARBA" id="ARBA00022530"/>
    </source>
</evidence>
<accession>A0ABN7NWJ4</accession>
<keyword evidence="11" id="KW-1185">Reference proteome</keyword>
<evidence type="ECO:0000256" key="7">
    <source>
        <dbReference type="ARBA" id="ARBA00023157"/>
    </source>
</evidence>
<dbReference type="Gene3D" id="2.170.240.10">
    <property type="entry name" value="Collagen IV, non-collagenous"/>
    <property type="match status" value="1"/>
</dbReference>
<dbReference type="Pfam" id="PF01413">
    <property type="entry name" value="C4"/>
    <property type="match status" value="2"/>
</dbReference>
<dbReference type="InterPro" id="IPR019326">
    <property type="entry name" value="NDNF"/>
</dbReference>
<proteinExistence type="predicted"/>
<dbReference type="PANTHER" id="PTHR14619">
    <property type="entry name" value="NEURON-DERIVED NEUROTROPHIC FACTOR"/>
    <property type="match status" value="1"/>
</dbReference>
<keyword evidence="2" id="KW-0964">Secreted</keyword>
<evidence type="ECO:0000256" key="2">
    <source>
        <dbReference type="ARBA" id="ARBA00022525"/>
    </source>
</evidence>
<dbReference type="PROSITE" id="PS51403">
    <property type="entry name" value="NC1_IV"/>
    <property type="match status" value="1"/>
</dbReference>
<feature type="non-terminal residue" evidence="10">
    <location>
        <position position="1"/>
    </location>
</feature>
<dbReference type="SMART" id="SM00111">
    <property type="entry name" value="C4"/>
    <property type="match status" value="2"/>
</dbReference>
<evidence type="ECO:0000256" key="8">
    <source>
        <dbReference type="SAM" id="MobiDB-lite"/>
    </source>
</evidence>
<evidence type="ECO:0000313" key="11">
    <source>
        <dbReference type="Proteomes" id="UP001153148"/>
    </source>
</evidence>